<gene>
    <name evidence="5" type="ORF">TGEB3V08_LOCUS7223</name>
</gene>
<evidence type="ECO:0000256" key="4">
    <source>
        <dbReference type="SAM" id="MobiDB-lite"/>
    </source>
</evidence>
<dbReference type="Pfam" id="PF03036">
    <property type="entry name" value="Perilipin"/>
    <property type="match status" value="1"/>
</dbReference>
<dbReference type="EMBL" id="OE842191">
    <property type="protein sequence ID" value="CAD7598902.1"/>
    <property type="molecule type" value="Genomic_DNA"/>
</dbReference>
<proteinExistence type="inferred from homology"/>
<dbReference type="GO" id="GO:0010890">
    <property type="term" value="P:positive regulation of triglyceride storage"/>
    <property type="evidence" value="ECO:0007669"/>
    <property type="project" value="TreeGrafter"/>
</dbReference>
<organism evidence="5">
    <name type="scientific">Timema genevievae</name>
    <name type="common">Walking stick</name>
    <dbReference type="NCBI Taxonomy" id="629358"/>
    <lineage>
        <taxon>Eukaryota</taxon>
        <taxon>Metazoa</taxon>
        <taxon>Ecdysozoa</taxon>
        <taxon>Arthropoda</taxon>
        <taxon>Hexapoda</taxon>
        <taxon>Insecta</taxon>
        <taxon>Pterygota</taxon>
        <taxon>Neoptera</taxon>
        <taxon>Polyneoptera</taxon>
        <taxon>Phasmatodea</taxon>
        <taxon>Timematodea</taxon>
        <taxon>Timematoidea</taxon>
        <taxon>Timematidae</taxon>
        <taxon>Timema</taxon>
    </lineage>
</organism>
<dbReference type="PANTHER" id="PTHR14024">
    <property type="entry name" value="PERILIPIN"/>
    <property type="match status" value="1"/>
</dbReference>
<evidence type="ECO:0000256" key="2">
    <source>
        <dbReference type="ARBA" id="ARBA00006311"/>
    </source>
</evidence>
<dbReference type="PANTHER" id="PTHR14024:SF49">
    <property type="entry name" value="LIPID STORAGE DROPLETS SURFACE-BINDING PROTEIN 1"/>
    <property type="match status" value="1"/>
</dbReference>
<dbReference type="GO" id="GO:0005811">
    <property type="term" value="C:lipid droplet"/>
    <property type="evidence" value="ECO:0007669"/>
    <property type="project" value="UniProtKB-SubCell"/>
</dbReference>
<dbReference type="AlphaFoldDB" id="A0A7R9K183"/>
<sequence length="254" mass="27294">MLKDTSSPTERSHFNPGGCGSVILAPPPNSPNSAPNALLKPMFVILCAATMSQVQKLTTVSTPDSADNSAVAETEENMESVARISKLPVVEQSLNAASNIYGKVKDSNSVIRWTLNTAESTVNKAIETAAPVTSRLEGPIKKVDTLLCSSLDFVESKVPAVKLPPQQIFENTKHYVCETVKPAVECACAVKDYGAKKLADLNLYSSKEGEDKENDADGTASQTSVEECADCKAQIKVKSREMLNEEKTSETHKT</sequence>
<reference evidence="5" key="1">
    <citation type="submission" date="2020-11" db="EMBL/GenBank/DDBJ databases">
        <authorList>
            <person name="Tran Van P."/>
        </authorList>
    </citation>
    <scope>NUCLEOTIDE SEQUENCE</scope>
</reference>
<keyword evidence="3" id="KW-0551">Lipid droplet</keyword>
<evidence type="ECO:0000313" key="5">
    <source>
        <dbReference type="EMBL" id="CAD7598902.1"/>
    </source>
</evidence>
<comment type="subcellular location">
    <subcellularLocation>
        <location evidence="1">Lipid droplet</location>
    </subcellularLocation>
</comment>
<accession>A0A7R9K183</accession>
<dbReference type="GO" id="GO:0019915">
    <property type="term" value="P:lipid storage"/>
    <property type="evidence" value="ECO:0007669"/>
    <property type="project" value="TreeGrafter"/>
</dbReference>
<feature type="region of interest" description="Disordered" evidence="4">
    <location>
        <begin position="1"/>
        <end position="27"/>
    </location>
</feature>
<dbReference type="GO" id="GO:0005829">
    <property type="term" value="C:cytosol"/>
    <property type="evidence" value="ECO:0007669"/>
    <property type="project" value="TreeGrafter"/>
</dbReference>
<evidence type="ECO:0000256" key="3">
    <source>
        <dbReference type="ARBA" id="ARBA00022677"/>
    </source>
</evidence>
<comment type="similarity">
    <text evidence="2">Belongs to the perilipin family.</text>
</comment>
<dbReference type="InterPro" id="IPR004279">
    <property type="entry name" value="Perilipin"/>
</dbReference>
<name>A0A7R9K183_TIMGE</name>
<evidence type="ECO:0000256" key="1">
    <source>
        <dbReference type="ARBA" id="ARBA00004502"/>
    </source>
</evidence>
<protein>
    <submittedName>
        <fullName evidence="5">Uncharacterized protein</fullName>
    </submittedName>
</protein>